<feature type="domain" description="Peptidase M20 dimerisation" evidence="5">
    <location>
        <begin position="217"/>
        <end position="316"/>
    </location>
</feature>
<dbReference type="PIRSF" id="PIRSF005962">
    <property type="entry name" value="Pept_M20D_amidohydro"/>
    <property type="match status" value="1"/>
</dbReference>
<comment type="similarity">
    <text evidence="1">Belongs to the peptidase M20 family.</text>
</comment>
<feature type="binding site" evidence="3">
    <location>
        <position position="169"/>
    </location>
    <ligand>
        <name>Mn(2+)</name>
        <dbReference type="ChEBI" id="CHEBI:29035"/>
        <label>2</label>
    </ligand>
</feature>
<keyword evidence="4" id="KW-0732">Signal</keyword>
<keyword evidence="3" id="KW-0479">Metal-binding</keyword>
<evidence type="ECO:0000259" key="5">
    <source>
        <dbReference type="Pfam" id="PF07687"/>
    </source>
</evidence>
<name>A0A7S1EJH8_HEMAN</name>
<sequence length="454" mass="47854">MAVLLALCSTLAAAEEAKGKVDLESLGLSAEAIAEEAKSMKEWIVSYRRQLHQNPELMYELSSTSAIIRAALDEIGVPYKYPIAKEGLVGTIGTGQSPVVALRSDMDALPVLEPLSDDTKDFASKNPGKMHACGHDGHMSMLLGAAKLLKQKEKLIKGTVRIVFQPAEEGGAGGFMMVQEGVLSNPSVERMFGIHLWPWLKTGEIGAKAGPLLAAAGQFELKVIGKGGHAAAGIGVGVIDPIVAATAIVQQLQTVISRNLSPVEEGIVSVTMIHAGSAFNVIPDSVLVAGTIRAFHRDVYVKIEGRVKAIVESIAAAHECRVESVYTTFDDKCLEAEGLPQGFPSGCTYPPTVNDADAWSSVKSMAQGYLGKEKVHEVKGTMGGEDFAYFAEKVPSAFVLLGIGNDEKNTTAGLHSPMFKIDEEALPVGAALHVNMALGALGDLGGLASAKPEL</sequence>
<dbReference type="SUPFAM" id="SSF53187">
    <property type="entry name" value="Zn-dependent exopeptidases"/>
    <property type="match status" value="1"/>
</dbReference>
<proteinExistence type="inferred from homology"/>
<dbReference type="PANTHER" id="PTHR11014:SF63">
    <property type="entry name" value="METALLOPEPTIDASE, PUTATIVE (AFU_ORTHOLOGUE AFUA_6G09600)-RELATED"/>
    <property type="match status" value="1"/>
</dbReference>
<organism evidence="6">
    <name type="scientific">Hemiselmis andersenii</name>
    <name type="common">Cryptophyte alga</name>
    <dbReference type="NCBI Taxonomy" id="464988"/>
    <lineage>
        <taxon>Eukaryota</taxon>
        <taxon>Cryptophyceae</taxon>
        <taxon>Cryptomonadales</taxon>
        <taxon>Hemiselmidaceae</taxon>
        <taxon>Hemiselmis</taxon>
    </lineage>
</organism>
<keyword evidence="2" id="KW-0378">Hydrolase</keyword>
<dbReference type="Pfam" id="PF01546">
    <property type="entry name" value="Peptidase_M20"/>
    <property type="match status" value="1"/>
</dbReference>
<dbReference type="GO" id="GO:0016787">
    <property type="term" value="F:hydrolase activity"/>
    <property type="evidence" value="ECO:0007669"/>
    <property type="project" value="UniProtKB-KW"/>
</dbReference>
<dbReference type="GO" id="GO:0046872">
    <property type="term" value="F:metal ion binding"/>
    <property type="evidence" value="ECO:0007669"/>
    <property type="project" value="UniProtKB-KW"/>
</dbReference>
<dbReference type="FunFam" id="3.30.70.360:FF:000001">
    <property type="entry name" value="N-acetyldiaminopimelate deacetylase"/>
    <property type="match status" value="1"/>
</dbReference>
<dbReference type="SUPFAM" id="SSF55031">
    <property type="entry name" value="Bacterial exopeptidase dimerisation domain"/>
    <property type="match status" value="1"/>
</dbReference>
<evidence type="ECO:0000256" key="4">
    <source>
        <dbReference type="SAM" id="SignalP"/>
    </source>
</evidence>
<accession>A0A7S1EJH8</accession>
<reference evidence="6" key="1">
    <citation type="submission" date="2021-01" db="EMBL/GenBank/DDBJ databases">
        <authorList>
            <person name="Corre E."/>
            <person name="Pelletier E."/>
            <person name="Niang G."/>
            <person name="Scheremetjew M."/>
            <person name="Finn R."/>
            <person name="Kale V."/>
            <person name="Holt S."/>
            <person name="Cochrane G."/>
            <person name="Meng A."/>
            <person name="Brown T."/>
            <person name="Cohen L."/>
        </authorList>
    </citation>
    <scope>NUCLEOTIDE SEQUENCE</scope>
    <source>
        <strain evidence="6">CCMP644</strain>
    </source>
</reference>
<evidence type="ECO:0000313" key="6">
    <source>
        <dbReference type="EMBL" id="CAD8976088.1"/>
    </source>
</evidence>
<feature type="binding site" evidence="3">
    <location>
        <position position="135"/>
    </location>
    <ligand>
        <name>Mn(2+)</name>
        <dbReference type="ChEBI" id="CHEBI:29035"/>
        <label>2</label>
    </ligand>
</feature>
<gene>
    <name evidence="6" type="ORF">HAND00432_LOCUS27093</name>
</gene>
<dbReference type="PANTHER" id="PTHR11014">
    <property type="entry name" value="PEPTIDASE M20 FAMILY MEMBER"/>
    <property type="match status" value="1"/>
</dbReference>
<dbReference type="Pfam" id="PF07687">
    <property type="entry name" value="M20_dimer"/>
    <property type="match status" value="1"/>
</dbReference>
<evidence type="ECO:0000256" key="1">
    <source>
        <dbReference type="ARBA" id="ARBA00006153"/>
    </source>
</evidence>
<dbReference type="InterPro" id="IPR011650">
    <property type="entry name" value="Peptidase_M20_dimer"/>
</dbReference>
<dbReference type="InterPro" id="IPR017439">
    <property type="entry name" value="Amidohydrolase"/>
</dbReference>
<feature type="binding site" evidence="3">
    <location>
        <position position="195"/>
    </location>
    <ligand>
        <name>Mn(2+)</name>
        <dbReference type="ChEBI" id="CHEBI:29035"/>
        <label>2</label>
    </ligand>
</feature>
<dbReference type="InterPro" id="IPR002933">
    <property type="entry name" value="Peptidase_M20"/>
</dbReference>
<evidence type="ECO:0000256" key="3">
    <source>
        <dbReference type="PIRSR" id="PIRSR005962-1"/>
    </source>
</evidence>
<feature type="chain" id="PRO_5031043243" description="Peptidase M20 dimerisation domain-containing protein" evidence="4">
    <location>
        <begin position="20"/>
        <end position="454"/>
    </location>
</feature>
<dbReference type="InterPro" id="IPR036264">
    <property type="entry name" value="Bact_exopeptidase_dim_dom"/>
</dbReference>
<dbReference type="Gene3D" id="3.30.70.360">
    <property type="match status" value="1"/>
</dbReference>
<comment type="cofactor">
    <cofactor evidence="3">
        <name>Mn(2+)</name>
        <dbReference type="ChEBI" id="CHEBI:29035"/>
    </cofactor>
    <text evidence="3">The Mn(2+) ion enhances activity.</text>
</comment>
<dbReference type="EMBL" id="HBFX01045127">
    <property type="protein sequence ID" value="CAD8976088.1"/>
    <property type="molecule type" value="Transcribed_RNA"/>
</dbReference>
<dbReference type="Gene3D" id="3.40.630.10">
    <property type="entry name" value="Zn peptidases"/>
    <property type="match status" value="1"/>
</dbReference>
<feature type="signal peptide" evidence="4">
    <location>
        <begin position="1"/>
        <end position="19"/>
    </location>
</feature>
<protein>
    <recommendedName>
        <fullName evidence="5">Peptidase M20 dimerisation domain-containing protein</fullName>
    </recommendedName>
</protein>
<feature type="binding site" evidence="3">
    <location>
        <position position="415"/>
    </location>
    <ligand>
        <name>Mn(2+)</name>
        <dbReference type="ChEBI" id="CHEBI:29035"/>
        <label>2</label>
    </ligand>
</feature>
<evidence type="ECO:0000256" key="2">
    <source>
        <dbReference type="ARBA" id="ARBA00022801"/>
    </source>
</evidence>
<feature type="binding site" evidence="3">
    <location>
        <position position="133"/>
    </location>
    <ligand>
        <name>Mn(2+)</name>
        <dbReference type="ChEBI" id="CHEBI:29035"/>
        <label>2</label>
    </ligand>
</feature>
<dbReference type="NCBIfam" id="TIGR01891">
    <property type="entry name" value="amidohydrolases"/>
    <property type="match status" value="1"/>
</dbReference>
<dbReference type="AlphaFoldDB" id="A0A7S1EJH8"/>
<keyword evidence="3" id="KW-0464">Manganese</keyword>